<feature type="binding site" evidence="11">
    <location>
        <position position="184"/>
    </location>
    <ligand>
        <name>Zn(2+)</name>
        <dbReference type="ChEBI" id="CHEBI:29105"/>
    </ligand>
</feature>
<reference evidence="15 16" key="1">
    <citation type="journal article" date="2007" name="PLoS Pathog.">
        <title>Genome sequence of Babesia bovis and comparative analysis of apicomplexan hemoprotozoa.</title>
        <authorList>
            <person name="Brayton K.A."/>
            <person name="Lau A.O.T."/>
            <person name="Herndon D.R."/>
            <person name="Hannick L."/>
            <person name="Kappmeyer L.S."/>
            <person name="Berens S.J."/>
            <person name="Bidwell S.L."/>
            <person name="Brown W.C."/>
            <person name="Crabtree J."/>
            <person name="Fadrosh D."/>
            <person name="Feldblum T."/>
            <person name="Forberger H.A."/>
            <person name="Haas B.J."/>
            <person name="Howell J.M."/>
            <person name="Khouri H."/>
            <person name="Koo H."/>
            <person name="Mann D.J."/>
            <person name="Norimine J."/>
            <person name="Paulsen I.T."/>
            <person name="Radune D."/>
            <person name="Ren Q."/>
            <person name="Smith R.K. Jr."/>
            <person name="Suarez C.E."/>
            <person name="White O."/>
            <person name="Wortman J.R."/>
            <person name="Knowles D.P. Jr."/>
            <person name="McElwain T.F."/>
            <person name="Nene V.M."/>
        </authorList>
    </citation>
    <scope>NUCLEOTIDE SEQUENCE [LARGE SCALE GENOMIC DNA]</scope>
    <source>
        <strain evidence="15">T2Bo</strain>
    </source>
</reference>
<dbReference type="FunCoup" id="A7AV76">
    <property type="interactions" value="590"/>
</dbReference>
<feature type="domain" description="THIF-type NAD/FAD binding fold" evidence="13">
    <location>
        <begin position="40"/>
        <end position="472"/>
    </location>
</feature>
<dbReference type="Proteomes" id="UP000002173">
    <property type="component" value="Unassembled WGS sequence"/>
</dbReference>
<evidence type="ECO:0000256" key="2">
    <source>
        <dbReference type="ARBA" id="ARBA00005673"/>
    </source>
</evidence>
<evidence type="ECO:0000256" key="3">
    <source>
        <dbReference type="ARBA" id="ARBA00022723"/>
    </source>
</evidence>
<evidence type="ECO:0000256" key="9">
    <source>
        <dbReference type="PIRSR" id="PIRSR039133-1"/>
    </source>
</evidence>
<evidence type="ECO:0000256" key="1">
    <source>
        <dbReference type="ARBA" id="ARBA00004718"/>
    </source>
</evidence>
<feature type="binding site" evidence="11">
    <location>
        <position position="525"/>
    </location>
    <ligand>
        <name>Zn(2+)</name>
        <dbReference type="ChEBI" id="CHEBI:29105"/>
    </ligand>
</feature>
<dbReference type="FunFam" id="3.50.50.80:FF:000002">
    <property type="entry name" value="SUMO-activating enzyme subunit 2"/>
    <property type="match status" value="1"/>
</dbReference>
<feature type="domain" description="Ubiquitin-activating enzyme SCCH" evidence="14">
    <location>
        <begin position="253"/>
        <end position="437"/>
    </location>
</feature>
<dbReference type="Gene3D" id="3.50.50.80">
    <property type="entry name" value="Ubiquitin-activating enzyme E1, inactive adenylation domain, subdomain 1"/>
    <property type="match status" value="1"/>
</dbReference>
<evidence type="ECO:0000313" key="16">
    <source>
        <dbReference type="Proteomes" id="UP000002173"/>
    </source>
</evidence>
<dbReference type="GeneID" id="5477489"/>
<evidence type="ECO:0000256" key="7">
    <source>
        <dbReference type="ARBA" id="ARBA00022840"/>
    </source>
</evidence>
<dbReference type="GO" id="GO:0005524">
    <property type="term" value="F:ATP binding"/>
    <property type="evidence" value="ECO:0007669"/>
    <property type="project" value="UniProtKB-UniRule"/>
</dbReference>
<dbReference type="InParanoid" id="A7AV76"/>
<dbReference type="STRING" id="5865.A7AV76"/>
<evidence type="ECO:0000256" key="5">
    <source>
        <dbReference type="ARBA" id="ARBA00022786"/>
    </source>
</evidence>
<keyword evidence="5 8" id="KW-0833">Ubl conjugation pathway</keyword>
<accession>A7AV76</accession>
<evidence type="ECO:0000256" key="10">
    <source>
        <dbReference type="PIRSR" id="PIRSR039133-2"/>
    </source>
</evidence>
<dbReference type="PANTHER" id="PTHR10953:SF5">
    <property type="entry name" value="SUMO-ACTIVATING ENZYME SUBUNIT 2"/>
    <property type="match status" value="1"/>
</dbReference>
<dbReference type="InterPro" id="IPR030661">
    <property type="entry name" value="Uba2"/>
</dbReference>
<evidence type="ECO:0000256" key="6">
    <source>
        <dbReference type="ARBA" id="ARBA00022833"/>
    </source>
</evidence>
<dbReference type="eggNOG" id="KOG2013">
    <property type="taxonomic scope" value="Eukaryota"/>
</dbReference>
<feature type="binding site" evidence="10">
    <location>
        <position position="76"/>
    </location>
    <ligand>
        <name>ATP</name>
        <dbReference type="ChEBI" id="CHEBI:30616"/>
    </ligand>
</feature>
<dbReference type="GO" id="GO:0016925">
    <property type="term" value="P:protein sumoylation"/>
    <property type="evidence" value="ECO:0007669"/>
    <property type="project" value="UniProtKB-UniRule"/>
</dbReference>
<evidence type="ECO:0000256" key="12">
    <source>
        <dbReference type="SAM" id="MobiDB-lite"/>
    </source>
</evidence>
<protein>
    <recommendedName>
        <fullName evidence="8">SUMO-activating enzyme subunit</fullName>
    </recommendedName>
</protein>
<proteinExistence type="inferred from homology"/>
<comment type="caution">
    <text evidence="15">The sequence shown here is derived from an EMBL/GenBank/DDBJ whole genome shotgun (WGS) entry which is preliminary data.</text>
</comment>
<feature type="binding site" evidence="10">
    <location>
        <begin position="84"/>
        <end position="87"/>
    </location>
    <ligand>
        <name>ATP</name>
        <dbReference type="ChEBI" id="CHEBI:30616"/>
    </ligand>
</feature>
<evidence type="ECO:0000256" key="11">
    <source>
        <dbReference type="PIRSR" id="PIRSR039133-3"/>
    </source>
</evidence>
<comment type="similarity">
    <text evidence="2 8">Belongs to the ubiquitin-activating E1 family.</text>
</comment>
<keyword evidence="16" id="KW-1185">Reference proteome</keyword>
<dbReference type="PIRSF" id="PIRSF039133">
    <property type="entry name" value="SUMO_E1B"/>
    <property type="match status" value="1"/>
</dbReference>
<dbReference type="SUPFAM" id="SSF69572">
    <property type="entry name" value="Activating enzymes of the ubiquitin-like proteins"/>
    <property type="match status" value="1"/>
</dbReference>
<feature type="binding site" evidence="10">
    <location>
        <position position="100"/>
    </location>
    <ligand>
        <name>ATP</name>
        <dbReference type="ChEBI" id="CHEBI:30616"/>
    </ligand>
</feature>
<keyword evidence="7 8" id="KW-0067">ATP-binding</keyword>
<dbReference type="GO" id="GO:0005737">
    <property type="term" value="C:cytoplasm"/>
    <property type="evidence" value="ECO:0007669"/>
    <property type="project" value="TreeGrafter"/>
</dbReference>
<name>A7AV76_BABBO</name>
<feature type="region of interest" description="Disordered" evidence="12">
    <location>
        <begin position="310"/>
        <end position="338"/>
    </location>
</feature>
<dbReference type="EMBL" id="AAXT01000004">
    <property type="protein sequence ID" value="EDO05702.1"/>
    <property type="molecule type" value="Genomic_DNA"/>
</dbReference>
<evidence type="ECO:0000259" key="14">
    <source>
        <dbReference type="Pfam" id="PF10585"/>
    </source>
</evidence>
<dbReference type="GO" id="GO:0019948">
    <property type="term" value="F:SUMO activating enzyme activity"/>
    <property type="evidence" value="ECO:0007669"/>
    <property type="project" value="UniProtKB-UniRule"/>
</dbReference>
<dbReference type="VEuPathDB" id="PiroplasmaDB:BBOV_IV001050"/>
<feature type="binding site" evidence="10">
    <location>
        <begin position="52"/>
        <end position="57"/>
    </location>
    <ligand>
        <name>ATP</name>
        <dbReference type="ChEBI" id="CHEBI:30616"/>
    </ligand>
</feature>
<dbReference type="InterPro" id="IPR042449">
    <property type="entry name" value="Ub-E1_IAD_1"/>
</dbReference>
<dbReference type="UniPathway" id="UPA00886"/>
<dbReference type="InterPro" id="IPR023318">
    <property type="entry name" value="Ub_act_enz_dom_a_sf"/>
</dbReference>
<dbReference type="InterPro" id="IPR000594">
    <property type="entry name" value="ThiF_NAD_FAD-bd"/>
</dbReference>
<dbReference type="Pfam" id="PF10585">
    <property type="entry name" value="UBA_E1_SCCH"/>
    <property type="match status" value="1"/>
</dbReference>
<feature type="binding site" evidence="11">
    <location>
        <position position="187"/>
    </location>
    <ligand>
        <name>Zn(2+)</name>
        <dbReference type="ChEBI" id="CHEBI:29105"/>
    </ligand>
</feature>
<evidence type="ECO:0000259" key="13">
    <source>
        <dbReference type="Pfam" id="PF00899"/>
    </source>
</evidence>
<dbReference type="AlphaFoldDB" id="A7AV76"/>
<reference evidence="16" key="2">
    <citation type="journal article" date="2020" name="Data Brief">
        <title>Transcriptome dataset of Babesia bovis life stages within vertebrate and invertebrate hosts.</title>
        <authorList>
            <person name="Ueti M.W."/>
            <person name="Johnson W.C."/>
            <person name="Kappmeyer L.S."/>
            <person name="Herndon D.R."/>
            <person name="Mousel M.R."/>
            <person name="Reif K.E."/>
            <person name="Taus N.S."/>
            <person name="Ifeonu O.O."/>
            <person name="Silva J.C."/>
            <person name="Suarez C.E."/>
            <person name="Brayton K.A."/>
        </authorList>
    </citation>
    <scope>NUCLEOTIDE SEQUENCE [LARGE SCALE GENOMIC DNA]</scope>
</reference>
<comment type="pathway">
    <text evidence="1 8">Protein modification; protein sumoylation.</text>
</comment>
<dbReference type="Pfam" id="PF00899">
    <property type="entry name" value="ThiF"/>
    <property type="match status" value="1"/>
</dbReference>
<dbReference type="PANTHER" id="PTHR10953">
    <property type="entry name" value="UBIQUITIN-ACTIVATING ENZYME E1"/>
    <property type="match status" value="1"/>
</dbReference>
<gene>
    <name evidence="15" type="ORF">BBOV_IV001050</name>
</gene>
<dbReference type="Gene3D" id="1.10.10.520">
    <property type="entry name" value="Ubiquitin activating enzymes (Uba3). Chain: B, domain 2"/>
    <property type="match status" value="1"/>
</dbReference>
<keyword evidence="4 8" id="KW-0547">Nucleotide-binding</keyword>
<evidence type="ECO:0000313" key="15">
    <source>
        <dbReference type="EMBL" id="EDO05702.1"/>
    </source>
</evidence>
<feature type="binding site" evidence="11">
    <location>
        <position position="522"/>
    </location>
    <ligand>
        <name>Zn(2+)</name>
        <dbReference type="ChEBI" id="CHEBI:29105"/>
    </ligand>
</feature>
<dbReference type="InterPro" id="IPR035985">
    <property type="entry name" value="Ubiquitin-activating_enz"/>
</dbReference>
<dbReference type="KEGG" id="bbo:BBOV_IV001050"/>
<dbReference type="GO" id="GO:0031510">
    <property type="term" value="C:SUMO activating enzyme complex"/>
    <property type="evidence" value="ECO:0007669"/>
    <property type="project" value="UniProtKB-UniRule"/>
</dbReference>
<sequence>MVAYQKGNNLSRKDIVVNSNEHTASTIEQQQQTTAVDNYYDLLRNVSLLVVGAGGIGCELIKNLVLCGVRNLVIVDIDTIDVSNLNRQFLYRAEDVGRYKAEVARDALLKWVPKCKVTAEVCDVLKWRPIDLSKYDVVLNALDNIRARSHINYCCMRAGIPLIEAGSTGYNGQVYPIVHGITACYDCHEKPRNKDIPVCSVRQIPEKAEHCVAWARQLYELIFGPDNDNNMLHDLDIPQIPDVDSITDSTAQKWVRDIFEYLFDTQITQLLTLDKVWAERQPPRPIKYPLHDESTSSFVKNGVNPSSISDMCSDERSNTDSSLFGEDLPPTKMRKTGNQHMVSHCKPTVHEETHNHSFGLKTMEYSNNSDISHRLVVKTMDELVKQFRSALLGFISHRKNILGSAIFDKEDPICVDFVSSAANLRMINFNIPHLSTWDVQSIAGSITPAIAATNAIVAATQVMQLIHLLTTRHISPGHSADYSLLRDKCKFVWIKSAVAGSAPLTRGALSSPEPLDEPNPKCAVCQQKVICVELRSLDDWTLESFASTICKMHMGMTMVNIDFDGRNLLDAEFMEEDESYSAKMQNTPLKQYGIVYGSILMVTCLDSGRQEEMQILEGLSTSADKFRLID</sequence>
<reference evidence="16" key="3">
    <citation type="journal article" date="2021" name="Int. J. Parasitol.">
        <title>Comparative analysis of gene expression between Babesia bovis blood stages and kinetes allowed by improved genome annotation.</title>
        <authorList>
            <person name="Ueti M.W."/>
            <person name="Johnson W.C."/>
            <person name="Kappmeyer L.S."/>
            <person name="Herndon D.R."/>
            <person name="Mousel M.R."/>
            <person name="Reif K.E."/>
            <person name="Taus N.S."/>
            <person name="Ifeonu O.O."/>
            <person name="Silva J.C."/>
            <person name="Suarez C.E."/>
            <person name="Brayton K.A."/>
        </authorList>
    </citation>
    <scope>NUCLEOTIDE SEQUENCE [LARGE SCALE GENOMIC DNA]</scope>
</reference>
<evidence type="ECO:0000256" key="4">
    <source>
        <dbReference type="ARBA" id="ARBA00022741"/>
    </source>
</evidence>
<organism evidence="15 16">
    <name type="scientific">Babesia bovis</name>
    <dbReference type="NCBI Taxonomy" id="5865"/>
    <lineage>
        <taxon>Eukaryota</taxon>
        <taxon>Sar</taxon>
        <taxon>Alveolata</taxon>
        <taxon>Apicomplexa</taxon>
        <taxon>Aconoidasida</taxon>
        <taxon>Piroplasmida</taxon>
        <taxon>Babesiidae</taxon>
        <taxon>Babesia</taxon>
    </lineage>
</organism>
<evidence type="ECO:0000256" key="8">
    <source>
        <dbReference type="PIRNR" id="PIRNR039133"/>
    </source>
</evidence>
<feature type="binding site" evidence="10">
    <location>
        <begin position="143"/>
        <end position="148"/>
    </location>
    <ligand>
        <name>ATP</name>
        <dbReference type="ChEBI" id="CHEBI:30616"/>
    </ligand>
</feature>
<dbReference type="OMA" id="TPSEHIH"/>
<comment type="subunit">
    <text evidence="8">Heterodimer.</text>
</comment>
<dbReference type="InterPro" id="IPR045886">
    <property type="entry name" value="ThiF/MoeB/HesA"/>
</dbReference>
<keyword evidence="6 8" id="KW-0862">Zinc</keyword>
<feature type="active site" description="Glycyl thioester intermediate" evidence="9">
    <location>
        <position position="199"/>
    </location>
</feature>
<dbReference type="InterPro" id="IPR019572">
    <property type="entry name" value="UBA_E1_SCCH"/>
</dbReference>
<dbReference type="GO" id="GO:0046872">
    <property type="term" value="F:metal ion binding"/>
    <property type="evidence" value="ECO:0007669"/>
    <property type="project" value="UniProtKB-KW"/>
</dbReference>
<keyword evidence="3 8" id="KW-0479">Metal-binding</keyword>